<dbReference type="EMBL" id="FNAN01000020">
    <property type="protein sequence ID" value="SDG56878.1"/>
    <property type="molecule type" value="Genomic_DNA"/>
</dbReference>
<protein>
    <submittedName>
        <fullName evidence="2">Uncharacterized protein</fullName>
    </submittedName>
</protein>
<reference evidence="3" key="1">
    <citation type="submission" date="2016-10" db="EMBL/GenBank/DDBJ databases">
        <authorList>
            <person name="Varghese N."/>
            <person name="Submissions S."/>
        </authorList>
    </citation>
    <scope>NUCLEOTIDE SEQUENCE [LARGE SCALE GENOMIC DNA]</scope>
    <source>
        <strain evidence="3">DSM 25329</strain>
    </source>
</reference>
<keyword evidence="3" id="KW-1185">Reference proteome</keyword>
<dbReference type="AlphaFoldDB" id="A0A1G7VBC9"/>
<organism evidence="2 3">
    <name type="scientific">Dyadobacter soli</name>
    <dbReference type="NCBI Taxonomy" id="659014"/>
    <lineage>
        <taxon>Bacteria</taxon>
        <taxon>Pseudomonadati</taxon>
        <taxon>Bacteroidota</taxon>
        <taxon>Cytophagia</taxon>
        <taxon>Cytophagales</taxon>
        <taxon>Spirosomataceae</taxon>
        <taxon>Dyadobacter</taxon>
    </lineage>
</organism>
<keyword evidence="1" id="KW-0812">Transmembrane</keyword>
<evidence type="ECO:0000313" key="3">
    <source>
        <dbReference type="Proteomes" id="UP000198748"/>
    </source>
</evidence>
<dbReference type="OrthoDB" id="894361at2"/>
<dbReference type="RefSeq" id="WP_090156394.1">
    <property type="nucleotide sequence ID" value="NZ_FNAN01000020.1"/>
</dbReference>
<keyword evidence="1" id="KW-1133">Transmembrane helix</keyword>
<evidence type="ECO:0000313" key="2">
    <source>
        <dbReference type="EMBL" id="SDG56878.1"/>
    </source>
</evidence>
<feature type="transmembrane region" description="Helical" evidence="1">
    <location>
        <begin position="39"/>
        <end position="60"/>
    </location>
</feature>
<evidence type="ECO:0000256" key="1">
    <source>
        <dbReference type="SAM" id="Phobius"/>
    </source>
</evidence>
<keyword evidence="1" id="KW-0472">Membrane</keyword>
<proteinExistence type="predicted"/>
<accession>A0A1G7VBC9</accession>
<gene>
    <name evidence="2" type="ORF">SAMN04487996_12021</name>
</gene>
<feature type="transmembrane region" description="Helical" evidence="1">
    <location>
        <begin position="72"/>
        <end position="96"/>
    </location>
</feature>
<dbReference type="Proteomes" id="UP000198748">
    <property type="component" value="Unassembled WGS sequence"/>
</dbReference>
<sequence length="192" mass="22376">MTSIPKFQNRVKWLASSVTIAFLSSLAQIADVQEEYRLYLLIFEILALTLAAGILIVVAVDGWYLKTWPSGIPMALLVISTISYIALICWFNGYLFKRSVINAVFLDDFSSMRLRLFEDGKYVLIDDWMFGTNRYTGHYSWNGDTIKLPYPPIPGRDFIALKMLVDRKARRIYFRRKIDGSYERGFYYFEID</sequence>
<name>A0A1G7VBC9_9BACT</name>